<dbReference type="PATRIC" id="fig|1177154.3.peg.2313"/>
<dbReference type="AlphaFoldDB" id="A0A095SIV6"/>
<feature type="transmembrane region" description="Helical" evidence="6">
    <location>
        <begin position="97"/>
        <end position="120"/>
    </location>
</feature>
<organism evidence="8 9">
    <name type="scientific">Alcanivorax nanhaiticus</name>
    <dbReference type="NCBI Taxonomy" id="1177154"/>
    <lineage>
        <taxon>Bacteria</taxon>
        <taxon>Pseudomonadati</taxon>
        <taxon>Pseudomonadota</taxon>
        <taxon>Gammaproteobacteria</taxon>
        <taxon>Oceanospirillales</taxon>
        <taxon>Alcanivoracaceae</taxon>
        <taxon>Alcanivorax</taxon>
    </lineage>
</organism>
<dbReference type="GO" id="GO:0004190">
    <property type="term" value="F:aspartic-type endopeptidase activity"/>
    <property type="evidence" value="ECO:0007669"/>
    <property type="project" value="InterPro"/>
</dbReference>
<evidence type="ECO:0000256" key="2">
    <source>
        <dbReference type="ARBA" id="ARBA00022475"/>
    </source>
</evidence>
<protein>
    <recommendedName>
        <fullName evidence="7">Prepilin type IV endopeptidase peptidase domain-containing protein</fullName>
    </recommendedName>
</protein>
<dbReference type="eggNOG" id="COG4960">
    <property type="taxonomic scope" value="Bacteria"/>
</dbReference>
<keyword evidence="9" id="KW-1185">Reference proteome</keyword>
<proteinExistence type="predicted"/>
<evidence type="ECO:0000256" key="1">
    <source>
        <dbReference type="ARBA" id="ARBA00004651"/>
    </source>
</evidence>
<dbReference type="EMBL" id="ARXV01000008">
    <property type="protein sequence ID" value="KGD64517.1"/>
    <property type="molecule type" value="Genomic_DNA"/>
</dbReference>
<keyword evidence="5 6" id="KW-0472">Membrane</keyword>
<sequence length="185" mass="20040">MLWVWAGSLIVLVSAVYFDVKERRIPNRLIILSLLVFPALVVLSNGFSFDIIKAHLLAALIVFSVGLVFWLTGWMGAGDVKLLGVLGILFPFHQAGILLINVALAGLVLAGVIWPVVRYLHNAARRRRARLTSAEVDSSVAMEIAAEQIETQTEMQIETKRGLPYAVAIAAGGITTLMGLSPLPP</sequence>
<keyword evidence="2" id="KW-1003">Cell membrane</keyword>
<name>A0A095SIV6_9GAMM</name>
<evidence type="ECO:0000256" key="5">
    <source>
        <dbReference type="ARBA" id="ARBA00023136"/>
    </source>
</evidence>
<evidence type="ECO:0000259" key="7">
    <source>
        <dbReference type="Pfam" id="PF01478"/>
    </source>
</evidence>
<feature type="domain" description="Prepilin type IV endopeptidase peptidase" evidence="7">
    <location>
        <begin position="9"/>
        <end position="110"/>
    </location>
</feature>
<comment type="caution">
    <text evidence="8">The sequence shown here is derived from an EMBL/GenBank/DDBJ whole genome shotgun (WGS) entry which is preliminary data.</text>
</comment>
<dbReference type="Proteomes" id="UP000029444">
    <property type="component" value="Unassembled WGS sequence"/>
</dbReference>
<feature type="transmembrane region" description="Helical" evidence="6">
    <location>
        <begin position="28"/>
        <end position="49"/>
    </location>
</feature>
<dbReference type="RefSeq" id="WP_052041556.1">
    <property type="nucleotide sequence ID" value="NZ_ARXV01000008.1"/>
</dbReference>
<evidence type="ECO:0000313" key="9">
    <source>
        <dbReference type="Proteomes" id="UP000029444"/>
    </source>
</evidence>
<keyword evidence="4 6" id="KW-1133">Transmembrane helix</keyword>
<evidence type="ECO:0000256" key="4">
    <source>
        <dbReference type="ARBA" id="ARBA00022989"/>
    </source>
</evidence>
<comment type="subcellular location">
    <subcellularLocation>
        <location evidence="1">Cell membrane</location>
        <topology evidence="1">Multi-pass membrane protein</topology>
    </subcellularLocation>
</comment>
<evidence type="ECO:0000256" key="3">
    <source>
        <dbReference type="ARBA" id="ARBA00022692"/>
    </source>
</evidence>
<dbReference type="PANTHER" id="PTHR36506:SF1">
    <property type="entry name" value="PREFLAGELLIN PEPTIDASE"/>
    <property type="match status" value="1"/>
</dbReference>
<accession>A0A095SIV6</accession>
<reference evidence="8 9" key="1">
    <citation type="submission" date="2012-09" db="EMBL/GenBank/DDBJ databases">
        <title>Genome Sequence of alkane-degrading Bacterium Alcanivorax sp. 19-m-6.</title>
        <authorList>
            <person name="Lai Q."/>
            <person name="Shao Z."/>
        </authorList>
    </citation>
    <scope>NUCLEOTIDE SEQUENCE [LARGE SCALE GENOMIC DNA]</scope>
    <source>
        <strain evidence="8 9">19-m-6</strain>
    </source>
</reference>
<evidence type="ECO:0000256" key="6">
    <source>
        <dbReference type="SAM" id="Phobius"/>
    </source>
</evidence>
<gene>
    <name evidence="8" type="ORF">Y5S_02272</name>
</gene>
<dbReference type="GO" id="GO:0005886">
    <property type="term" value="C:plasma membrane"/>
    <property type="evidence" value="ECO:0007669"/>
    <property type="project" value="UniProtKB-SubCell"/>
</dbReference>
<dbReference type="PANTHER" id="PTHR36506">
    <property type="entry name" value="PREFLAGELLIN PEPTIDASE"/>
    <property type="match status" value="1"/>
</dbReference>
<feature type="transmembrane region" description="Helical" evidence="6">
    <location>
        <begin position="56"/>
        <end position="77"/>
    </location>
</feature>
<dbReference type="InterPro" id="IPR052218">
    <property type="entry name" value="Preflagellin_Peptidase"/>
</dbReference>
<dbReference type="InterPro" id="IPR000045">
    <property type="entry name" value="Prepilin_IV_endopep_pep"/>
</dbReference>
<feature type="transmembrane region" description="Helical" evidence="6">
    <location>
        <begin position="163"/>
        <end position="183"/>
    </location>
</feature>
<evidence type="ECO:0000313" key="8">
    <source>
        <dbReference type="EMBL" id="KGD64517.1"/>
    </source>
</evidence>
<dbReference type="Pfam" id="PF01478">
    <property type="entry name" value="Peptidase_A24"/>
    <property type="match status" value="1"/>
</dbReference>
<dbReference type="OrthoDB" id="6103972at2"/>
<dbReference type="STRING" id="1177154.Y5S_02272"/>
<keyword evidence="3 6" id="KW-0812">Transmembrane</keyword>
<dbReference type="Gene3D" id="1.20.120.1220">
    <property type="match status" value="1"/>
</dbReference>